<evidence type="ECO:0000313" key="2">
    <source>
        <dbReference type="Proteomes" id="UP001302349"/>
    </source>
</evidence>
<dbReference type="Proteomes" id="UP001302349">
    <property type="component" value="Chromosome"/>
</dbReference>
<sequence>MIKHLILGISLMALTSCQVEIEPELEIGMDGIISDDPVARSIVAVSTKDGSGDNIIDQSSCTTVVFPIKGIFEDEEQVFETFDEVDALGAGILEVEWLFPLNVILYDHSEITLNSEEELEAIQDSCIEGGSDADNECIDFNYPFTIQVFDTRTESIDSREINSDRAAYTTFISPDLITTIEYPISMNDVTGNTIEAFSNEELASIISNADNLCDEQDVIEFEEIFEEELRLIFSSANWRVSFYEEYGSQNTSLFSGYTIQFNEDLTMQTQGVEAVEGEWEIELLDTGEAISMEFDTEDQPLVLLNEIWIIIDYNQTQITLEYQDIEEGMKRLQLSSI</sequence>
<protein>
    <submittedName>
        <fullName evidence="1">Uncharacterized protein</fullName>
    </submittedName>
</protein>
<keyword evidence="2" id="KW-1185">Reference proteome</keyword>
<organism evidence="1 2">
    <name type="scientific">Imperialibacter roseus</name>
    <dbReference type="NCBI Taxonomy" id="1324217"/>
    <lineage>
        <taxon>Bacteria</taxon>
        <taxon>Pseudomonadati</taxon>
        <taxon>Bacteroidota</taxon>
        <taxon>Cytophagia</taxon>
        <taxon>Cytophagales</taxon>
        <taxon>Flammeovirgaceae</taxon>
        <taxon>Imperialibacter</taxon>
    </lineage>
</organism>
<dbReference type="RefSeq" id="WP_317489900.1">
    <property type="nucleotide sequence ID" value="NZ_CP136051.1"/>
</dbReference>
<reference evidence="1 2" key="1">
    <citation type="journal article" date="2023" name="Microbiol. Resour. Announc.">
        <title>Complete Genome Sequence of Imperialibacter roseus strain P4T.</title>
        <authorList>
            <person name="Tizabi D.R."/>
            <person name="Bachvaroff T."/>
            <person name="Hill R.T."/>
        </authorList>
    </citation>
    <scope>NUCLEOTIDE SEQUENCE [LARGE SCALE GENOMIC DNA]</scope>
    <source>
        <strain evidence="1 2">P4T</strain>
    </source>
</reference>
<gene>
    <name evidence="1" type="ORF">RT717_01085</name>
</gene>
<proteinExistence type="predicted"/>
<accession>A0ABZ0ISV2</accession>
<dbReference type="EMBL" id="CP136051">
    <property type="protein sequence ID" value="WOK07214.1"/>
    <property type="molecule type" value="Genomic_DNA"/>
</dbReference>
<dbReference type="PROSITE" id="PS51257">
    <property type="entry name" value="PROKAR_LIPOPROTEIN"/>
    <property type="match status" value="1"/>
</dbReference>
<evidence type="ECO:0000313" key="1">
    <source>
        <dbReference type="EMBL" id="WOK07214.1"/>
    </source>
</evidence>
<name>A0ABZ0ISV2_9BACT</name>